<dbReference type="AlphaFoldDB" id="A0AAE8MV14"/>
<reference evidence="2" key="1">
    <citation type="submission" date="2018-03" db="EMBL/GenBank/DDBJ databases">
        <authorList>
            <person name="Guldener U."/>
        </authorList>
    </citation>
    <scope>NUCLEOTIDE SEQUENCE</scope>
</reference>
<protein>
    <submittedName>
        <fullName evidence="2">Related to cell growth regulating nucleolar protein LYAR</fullName>
    </submittedName>
</protein>
<evidence type="ECO:0000256" key="1">
    <source>
        <dbReference type="SAM" id="MobiDB-lite"/>
    </source>
</evidence>
<feature type="region of interest" description="Disordered" evidence="1">
    <location>
        <begin position="25"/>
        <end position="90"/>
    </location>
</feature>
<feature type="compositionally biased region" description="Basic and acidic residues" evidence="1">
    <location>
        <begin position="273"/>
        <end position="293"/>
    </location>
</feature>
<organism evidence="2 3">
    <name type="scientific">Cephalotrichum gorgonifer</name>
    <dbReference type="NCBI Taxonomy" id="2041049"/>
    <lineage>
        <taxon>Eukaryota</taxon>
        <taxon>Fungi</taxon>
        <taxon>Dikarya</taxon>
        <taxon>Ascomycota</taxon>
        <taxon>Pezizomycotina</taxon>
        <taxon>Sordariomycetes</taxon>
        <taxon>Hypocreomycetidae</taxon>
        <taxon>Microascales</taxon>
        <taxon>Microascaceae</taxon>
        <taxon>Cephalotrichum</taxon>
    </lineage>
</organism>
<sequence length="370" mass="40789">MVSFSCESCISEDQKYQGALYKNKKVKAGPNTPAKSAEPTKMNISPYVEDVPEDVPDYADYEDNSDDDNRSPIEPHTEAPTPPAAPEGVNVFDFLVASDTPNASTLNFPHQVGGGGEETQLVRYDHEANACELEDELVNYGTGPIPTGPYETPAPKASRKKTKEGSEIKTDKKRKRLHIETDHIMTDAPPVLHSGLTGGLNRLMKPVFPPSPDYSGGDAPLTSPIKKSKKHSKSSRHETTSIGNNLLSMVSSGVKSSKTKKKSSSKKHKSRHEKGSKLIEYKPSSRDGSKDGGDSNQMVVFKPRADLFLSYVTKGPESERGCSMNKALKRYHRERSNSGESLTKVLEEKELWKSLRLRRNERGEIVVFGL</sequence>
<feature type="compositionally biased region" description="Basic and acidic residues" evidence="1">
    <location>
        <begin position="67"/>
        <end position="77"/>
    </location>
</feature>
<accession>A0AAE8MV14</accession>
<gene>
    <name evidence="2" type="ORF">DNG_03638</name>
</gene>
<name>A0AAE8MV14_9PEZI</name>
<dbReference type="Proteomes" id="UP001187682">
    <property type="component" value="Unassembled WGS sequence"/>
</dbReference>
<evidence type="ECO:0000313" key="2">
    <source>
        <dbReference type="EMBL" id="SPO00890.1"/>
    </source>
</evidence>
<feature type="compositionally biased region" description="Basic residues" evidence="1">
    <location>
        <begin position="257"/>
        <end position="272"/>
    </location>
</feature>
<proteinExistence type="predicted"/>
<dbReference type="EMBL" id="ONZQ02000004">
    <property type="protein sequence ID" value="SPO00890.1"/>
    <property type="molecule type" value="Genomic_DNA"/>
</dbReference>
<comment type="caution">
    <text evidence="2">The sequence shown here is derived from an EMBL/GenBank/DDBJ whole genome shotgun (WGS) entry which is preliminary data.</text>
</comment>
<keyword evidence="3" id="KW-1185">Reference proteome</keyword>
<feature type="region of interest" description="Disordered" evidence="1">
    <location>
        <begin position="139"/>
        <end position="297"/>
    </location>
</feature>
<feature type="compositionally biased region" description="Acidic residues" evidence="1">
    <location>
        <begin position="50"/>
        <end position="66"/>
    </location>
</feature>
<evidence type="ECO:0000313" key="3">
    <source>
        <dbReference type="Proteomes" id="UP001187682"/>
    </source>
</evidence>